<evidence type="ECO:0000256" key="1">
    <source>
        <dbReference type="ARBA" id="ARBA00022723"/>
    </source>
</evidence>
<dbReference type="Proteomes" id="UP000472262">
    <property type="component" value="Unassembled WGS sequence"/>
</dbReference>
<dbReference type="CDD" id="cd18808">
    <property type="entry name" value="SF1_C_Upf1"/>
    <property type="match status" value="1"/>
</dbReference>
<dbReference type="InterPro" id="IPR027417">
    <property type="entry name" value="P-loop_NTPase"/>
</dbReference>
<dbReference type="GO" id="GO:0031380">
    <property type="term" value="C:nuclear RNA-directed RNA polymerase complex"/>
    <property type="evidence" value="ECO:0007669"/>
    <property type="project" value="TreeGrafter"/>
</dbReference>
<evidence type="ECO:0000256" key="3">
    <source>
        <dbReference type="ARBA" id="ARBA00022771"/>
    </source>
</evidence>
<dbReference type="InterPro" id="IPR047187">
    <property type="entry name" value="SF1_C_Upf1"/>
</dbReference>
<name>A0A672NNV0_SINGR</name>
<dbReference type="Pfam" id="PF25396">
    <property type="entry name" value="ZNFX1"/>
    <property type="match status" value="1"/>
</dbReference>
<feature type="domain" description="NF-X1-type" evidence="6">
    <location>
        <begin position="1192"/>
        <end position="1209"/>
    </location>
</feature>
<dbReference type="Ensembl" id="ENSSGRT00000055982.1">
    <property type="protein sequence ID" value="ENSSGRP00000052402.1"/>
    <property type="gene ID" value="ENSSGRG00000027634.1"/>
</dbReference>
<protein>
    <submittedName>
        <fullName evidence="7">Zinc finger NFX1-type containing 1</fullName>
    </submittedName>
</protein>
<keyword evidence="3" id="KW-0863">Zinc-finger</keyword>
<reference evidence="7" key="1">
    <citation type="submission" date="2025-08" db="UniProtKB">
        <authorList>
            <consortium name="Ensembl"/>
        </authorList>
    </citation>
    <scope>IDENTIFICATION</scope>
</reference>
<evidence type="ECO:0000313" key="7">
    <source>
        <dbReference type="Ensembl" id="ENSSGRP00000052402.1"/>
    </source>
</evidence>
<feature type="domain" description="NF-X1-type" evidence="6">
    <location>
        <begin position="1267"/>
        <end position="1285"/>
    </location>
</feature>
<feature type="domain" description="NF-X1-type" evidence="6">
    <location>
        <begin position="1022"/>
        <end position="1044"/>
    </location>
</feature>
<dbReference type="GO" id="GO:0004386">
    <property type="term" value="F:helicase activity"/>
    <property type="evidence" value="ECO:0007669"/>
    <property type="project" value="InterPro"/>
</dbReference>
<feature type="domain" description="NF-X1-type" evidence="6">
    <location>
        <begin position="1106"/>
        <end position="1124"/>
    </location>
</feature>
<dbReference type="InterPro" id="IPR041679">
    <property type="entry name" value="DNA2/NAM7-like_C"/>
</dbReference>
<dbReference type="GO" id="GO:0008270">
    <property type="term" value="F:zinc ion binding"/>
    <property type="evidence" value="ECO:0007669"/>
    <property type="project" value="UniProtKB-KW"/>
</dbReference>
<evidence type="ECO:0000256" key="4">
    <source>
        <dbReference type="ARBA" id="ARBA00022833"/>
    </source>
</evidence>
<keyword evidence="8" id="KW-1185">Reference proteome</keyword>
<dbReference type="Gene3D" id="3.40.50.300">
    <property type="entry name" value="P-loop containing nucleotide triphosphate hydrolases"/>
    <property type="match status" value="2"/>
</dbReference>
<feature type="domain" description="NF-X1-type" evidence="6">
    <location>
        <begin position="1079"/>
        <end position="1102"/>
    </location>
</feature>
<evidence type="ECO:0000259" key="6">
    <source>
        <dbReference type="SMART" id="SM00438"/>
    </source>
</evidence>
<reference evidence="7" key="2">
    <citation type="submission" date="2025-09" db="UniProtKB">
        <authorList>
            <consortium name="Ensembl"/>
        </authorList>
    </citation>
    <scope>IDENTIFICATION</scope>
</reference>
<gene>
    <name evidence="7" type="primary">LOC107553904</name>
</gene>
<dbReference type="PANTHER" id="PTHR10887:SF341">
    <property type="entry name" value="NFX1-TYPE ZINC FINGER-CONTAINING PROTEIN 1"/>
    <property type="match status" value="1"/>
</dbReference>
<dbReference type="PANTHER" id="PTHR10887">
    <property type="entry name" value="DNA2/NAM7 HELICASE FAMILY"/>
    <property type="match status" value="1"/>
</dbReference>
<evidence type="ECO:0000256" key="2">
    <source>
        <dbReference type="ARBA" id="ARBA00022737"/>
    </source>
</evidence>
<feature type="domain" description="NF-X1-type" evidence="6">
    <location>
        <begin position="1051"/>
        <end position="1070"/>
    </location>
</feature>
<organism evidence="7 8">
    <name type="scientific">Sinocyclocheilus grahami</name>
    <name type="common">Dianchi golden-line fish</name>
    <name type="synonym">Barbus grahami</name>
    <dbReference type="NCBI Taxonomy" id="75366"/>
    <lineage>
        <taxon>Eukaryota</taxon>
        <taxon>Metazoa</taxon>
        <taxon>Chordata</taxon>
        <taxon>Craniata</taxon>
        <taxon>Vertebrata</taxon>
        <taxon>Euteleostomi</taxon>
        <taxon>Actinopterygii</taxon>
        <taxon>Neopterygii</taxon>
        <taxon>Teleostei</taxon>
        <taxon>Ostariophysi</taxon>
        <taxon>Cypriniformes</taxon>
        <taxon>Cyprinidae</taxon>
        <taxon>Cyprininae</taxon>
        <taxon>Sinocyclocheilus</taxon>
    </lineage>
</organism>
<dbReference type="InterPro" id="IPR000967">
    <property type="entry name" value="Znf_NFX1"/>
</dbReference>
<dbReference type="FunFam" id="3.40.50.300:FF:000742">
    <property type="entry name" value="NFX1-type zinc finger-containing protein 1"/>
    <property type="match status" value="1"/>
</dbReference>
<dbReference type="SUPFAM" id="SSF52540">
    <property type="entry name" value="P-loop containing nucleoside triphosphate hydrolases"/>
    <property type="match status" value="1"/>
</dbReference>
<evidence type="ECO:0000313" key="8">
    <source>
        <dbReference type="Proteomes" id="UP000472262"/>
    </source>
</evidence>
<proteinExistence type="predicted"/>
<dbReference type="Pfam" id="PF13087">
    <property type="entry name" value="AAA_12"/>
    <property type="match status" value="1"/>
</dbReference>
<feature type="region of interest" description="Disordered" evidence="5">
    <location>
        <begin position="1"/>
        <end position="27"/>
    </location>
</feature>
<dbReference type="SMART" id="SM00438">
    <property type="entry name" value="ZnF_NFX"/>
    <property type="match status" value="7"/>
</dbReference>
<dbReference type="GO" id="GO:0031048">
    <property type="term" value="P:regulatory ncRNA-mediated heterochromatin formation"/>
    <property type="evidence" value="ECO:0007669"/>
    <property type="project" value="TreeGrafter"/>
</dbReference>
<keyword evidence="4" id="KW-0862">Zinc</keyword>
<accession>A0A672NNV0</accession>
<dbReference type="InterPro" id="IPR057373">
    <property type="entry name" value="ZNFX1"/>
</dbReference>
<evidence type="ECO:0000256" key="5">
    <source>
        <dbReference type="SAM" id="MobiDB-lite"/>
    </source>
</evidence>
<keyword evidence="2" id="KW-0677">Repeat</keyword>
<dbReference type="CDD" id="cd17936">
    <property type="entry name" value="EEXXEc_NFX1"/>
    <property type="match status" value="1"/>
</dbReference>
<dbReference type="InterPro" id="IPR041677">
    <property type="entry name" value="DNA2/NAM7_AAA_11"/>
</dbReference>
<dbReference type="Pfam" id="PF13086">
    <property type="entry name" value="AAA_11"/>
    <property type="match status" value="1"/>
</dbReference>
<sequence length="1332" mass="151965">TASRNETKPRGRGGNGRGRGRDGTPEVRKLGYKTLEGLLEKEASEVAITLSYSTGLKNLLDDNTMRSDLVQLVCQVLCKAFESRIDRKIVLHLAGIVKDSPFFRNGLPYHVTGMMSDCEQARREQYPQHLSNIISLLSEVLNMFPHSSIQSVSMLVALLKLTVNQLRASGVDILDNTDEDLERVQGLVDHLQEKSREGTLRSDNYSFLAADEDAPPGEEDFRTMSIYPTTEEFHLDQKPFLRPNIMSQSFPNTRIYLDTHFRLLREDFVRPLREGVRELLSILHSEAVDGIPMKKRHFDDIRVYYDTRLILPLCTPMGIAYKVQFNSRLLEFVRWENSKRLLYGSLVCLSMDNFETFLFATVTDRDPKLLKQGQVHLCFSSDSRARLASVQPSDSFLMVETTAYFEAYRYVLEGLKEQNENDVPFQRYIVECNTDVDPPAYLRVEGRSYDLSSIMAEGQKKIPPFNPLTPHAWPDEEKMGLDESQLEALKLALTNELVIIQGPPGTGKTHVGLKIARALLENHEAWSNGCPMLVVCYTNHALDQFLEGIHGFLKEGIVRVGGRSNSETLKPFGLRELTRASNFRKNLPQHLRRAHHEIYTQMEAAQELLKRQSVQLECSLRGVLKEDFLENYISSQHWASLCLQPVSIHVINIFVFSFSLWVLRYRSYLRTEALASEKEYQDAAERLNEIRRREDLCVLQQARVVGMTTTGAAKYRQALQELQPRLVIVEEAAEVLEAHTITTLSKACQHLILIGDHQQLRPSATVYDLAKNFNLEVSMFERLVGVNFPFVRLNYQHRMRPSIARLLTPHIYETLENHPSVLEYDNVKGLLTNLFFVDHCHFEEEIKDGRSHQNPHEAQFVVALCRYLLLQGYKASQITILTTYTGQLHCLRNLMPSLKFAGVKVHVVDKYQGEENDIIILSLVRSNLQRRVGFLNISNRVCVALSRAKMGLYCIGNMEMLSSVKLWSNILHTLREQGQVGRALTLSCQNHPDKQIHVSCSEDFKGAPEGGCDQPCDYRLDCGHVCTRMCHPYDAEHKKYKCTKDCPKVLCELGHRCTRRCHQECGKCQVRVDKIIPSCKHNQKVPCHQDPETFVCQEPCQKTLPCGHPCKATCGESCTTQCMVKVEMQLKCGHMQEEPCYISRDHKREPNCRSKCGTTLKCGHPCPGTCYGCCQGRLHKACTHKCQETLVCSHRCREPCVRDCPPCSVRCENRCIHSACMKTCGQPCAPCNEPCEWQCPHHSCTKLCHEPCDRPPCSVPCNNTLPCGHRCIGLCGDPCPKKCRICHKDEVTEIFFEQQKTLRYVESIRPEHCELHTDNLRLRLTQIHESFT</sequence>
<dbReference type="InterPro" id="IPR045055">
    <property type="entry name" value="DNA2/NAM7-like"/>
</dbReference>
<keyword evidence="1" id="KW-0479">Metal-binding</keyword>
<feature type="domain" description="NF-X1-type" evidence="6">
    <location>
        <begin position="1239"/>
        <end position="1259"/>
    </location>
</feature>